<evidence type="ECO:0000313" key="2">
    <source>
        <dbReference type="EMBL" id="QDU35322.1"/>
    </source>
</evidence>
<dbReference type="EMBL" id="CP036425">
    <property type="protein sequence ID" value="QDU35322.1"/>
    <property type="molecule type" value="Genomic_DNA"/>
</dbReference>
<organism evidence="2 3">
    <name type="scientific">Poriferisphaera corsica</name>
    <dbReference type="NCBI Taxonomy" id="2528020"/>
    <lineage>
        <taxon>Bacteria</taxon>
        <taxon>Pseudomonadati</taxon>
        <taxon>Planctomycetota</taxon>
        <taxon>Phycisphaerae</taxon>
        <taxon>Phycisphaerales</taxon>
        <taxon>Phycisphaeraceae</taxon>
        <taxon>Poriferisphaera</taxon>
    </lineage>
</organism>
<accession>A0A517YYL8</accession>
<evidence type="ECO:0000313" key="3">
    <source>
        <dbReference type="Proteomes" id="UP000317369"/>
    </source>
</evidence>
<dbReference type="KEGG" id="pcor:KS4_34030"/>
<dbReference type="AlphaFoldDB" id="A0A517YYL8"/>
<proteinExistence type="predicted"/>
<dbReference type="Proteomes" id="UP000317369">
    <property type="component" value="Chromosome"/>
</dbReference>
<evidence type="ECO:0008006" key="4">
    <source>
        <dbReference type="Google" id="ProtNLM"/>
    </source>
</evidence>
<evidence type="ECO:0000256" key="1">
    <source>
        <dbReference type="SAM" id="Phobius"/>
    </source>
</evidence>
<protein>
    <recommendedName>
        <fullName evidence="4">HEAT repeat domain-containing protein</fullName>
    </recommendedName>
</protein>
<keyword evidence="1" id="KW-0472">Membrane</keyword>
<keyword evidence="1" id="KW-1133">Transmembrane helix</keyword>
<dbReference type="Gene3D" id="1.25.10.10">
    <property type="entry name" value="Leucine-rich Repeat Variant"/>
    <property type="match status" value="1"/>
</dbReference>
<reference evidence="2 3" key="1">
    <citation type="submission" date="2019-02" db="EMBL/GenBank/DDBJ databases">
        <title>Deep-cultivation of Planctomycetes and their phenomic and genomic characterization uncovers novel biology.</title>
        <authorList>
            <person name="Wiegand S."/>
            <person name="Jogler M."/>
            <person name="Boedeker C."/>
            <person name="Pinto D."/>
            <person name="Vollmers J."/>
            <person name="Rivas-Marin E."/>
            <person name="Kohn T."/>
            <person name="Peeters S.H."/>
            <person name="Heuer A."/>
            <person name="Rast P."/>
            <person name="Oberbeckmann S."/>
            <person name="Bunk B."/>
            <person name="Jeske O."/>
            <person name="Meyerdierks A."/>
            <person name="Storesund J.E."/>
            <person name="Kallscheuer N."/>
            <person name="Luecker S."/>
            <person name="Lage O.M."/>
            <person name="Pohl T."/>
            <person name="Merkel B.J."/>
            <person name="Hornburger P."/>
            <person name="Mueller R.-W."/>
            <person name="Bruemmer F."/>
            <person name="Labrenz M."/>
            <person name="Spormann A.M."/>
            <person name="Op den Camp H."/>
            <person name="Overmann J."/>
            <person name="Amann R."/>
            <person name="Jetten M.S.M."/>
            <person name="Mascher T."/>
            <person name="Medema M.H."/>
            <person name="Devos D.P."/>
            <person name="Kaster A.-K."/>
            <person name="Ovreas L."/>
            <person name="Rohde M."/>
            <person name="Galperin M.Y."/>
            <person name="Jogler C."/>
        </authorList>
    </citation>
    <scope>NUCLEOTIDE SEQUENCE [LARGE SCALE GENOMIC DNA]</scope>
    <source>
        <strain evidence="2 3">KS4</strain>
    </source>
</reference>
<keyword evidence="1" id="KW-0812">Transmembrane</keyword>
<sequence length="829" mass="97288">MADENEQQVMKGETMQRVNRLGVLIFLCAAFVMLVAVTGLVDHAHGGVKDSDRGIGNSTGGRGRLGDPRDLEREQLLINLNNRWLNEDFSWIHWWELYERYFFEHDQNLIDWDDISNKEMRAEYVDEMRILLRSPHQRSRRHAVLTIGELKLVEMKQDLLRLLEDKDKVLRDHTWLALGMMNESVVTLGREEFVLMEERDNEKQPERVDQQFEAVQVLAMAFKDELLSDEVDYLFDKAKEIERCGYRRDDTMESLLFVLRVHNPEGTLELMRNALRVIQHPYVLNQAIMYLGEVVDEDSKFSLLNGFTRENKNQMEITLIPELNRMAENEVDAKVRKRLRGTVAGLQIGCVLALSQYDNANGKQNRLSKDISERYSRRLYVDKQLMDYVKYLQRHPELDRQVGKRRIGKTQRKARERNQRDEHKVWMRFYFGDLNWLHRYQNGHAAIEAANEEVNDPLIHDLYPTITHVNTVGKLKMRYGPELRYGLITLGLAGDWDWMEQVNKVLEQKDLFPASTFRRMKHDPNRGTAAIGLGLYLRRINKEKENRITSGFNRNIRKTIKLFEDILIDEKDELPEPEQIKAATIVALGLSQHPDAVRILKDRFKDRYSLLELSLMAQSLVMLGEVEMGNELNRRLAMLMLRVDENGADAEQDEHARLVNEVLKLGKRQKQFVLKTIFSTAARHDMEDERGEFWRDVLMKAFGNDPILDWELVRIAKMMNEPRVGERLLEMTLDEAEDALEMDDINKGFTLEEKYDARNPYLLMNCFLEEDLYGRWDVLVGRMNFALPNEAVELDEVGLLKTSTLHKYRGYADRYLMMSAYKPRTEMWY</sequence>
<dbReference type="SUPFAM" id="SSF48371">
    <property type="entry name" value="ARM repeat"/>
    <property type="match status" value="1"/>
</dbReference>
<keyword evidence="3" id="KW-1185">Reference proteome</keyword>
<dbReference type="InterPro" id="IPR016024">
    <property type="entry name" value="ARM-type_fold"/>
</dbReference>
<dbReference type="InterPro" id="IPR011989">
    <property type="entry name" value="ARM-like"/>
</dbReference>
<feature type="transmembrane region" description="Helical" evidence="1">
    <location>
        <begin position="21"/>
        <end position="41"/>
    </location>
</feature>
<name>A0A517YYL8_9BACT</name>
<dbReference type="RefSeq" id="WP_145080475.1">
    <property type="nucleotide sequence ID" value="NZ_CP036425.1"/>
</dbReference>
<gene>
    <name evidence="2" type="ORF">KS4_34030</name>
</gene>